<dbReference type="AlphaFoldDB" id="A0A9K3DQK5"/>
<dbReference type="EMBL" id="MNCJ02000331">
    <property type="protein sequence ID" value="KAF5759554.1"/>
    <property type="molecule type" value="Genomic_DNA"/>
</dbReference>
<dbReference type="Pfam" id="PF10539">
    <property type="entry name" value="Dev_Cell_Death"/>
    <property type="match status" value="1"/>
</dbReference>
<dbReference type="InterPro" id="IPR044832">
    <property type="entry name" value="NRP-like"/>
</dbReference>
<proteinExistence type="predicted"/>
<dbReference type="PANTHER" id="PTHR46034:SF7">
    <property type="entry name" value="INFLUENZA VIRUS NS1A-BINDING PROTEIN"/>
    <property type="match status" value="1"/>
</dbReference>
<protein>
    <submittedName>
        <fullName evidence="2">Development/cell death domain-containing protein</fullName>
    </submittedName>
</protein>
<comment type="caution">
    <text evidence="2">The sequence shown here is derived from an EMBL/GenBank/DDBJ whole genome shotgun (WGS) entry which is preliminary data.</text>
</comment>
<sequence length="104" mass="11603">MNGSSRTTRGLWKDQFGGVIFGCKKTTINECLYKNLFGLPSSHFAYVKKIKPGLPVFLFNYTDRTLLGIFEAVSSGQMNIDPCAWTSEGYKTPFPAQVHHKPLG</sequence>
<keyword evidence="3" id="KW-1185">Reference proteome</keyword>
<organism evidence="2 3">
    <name type="scientific">Helianthus annuus</name>
    <name type="common">Common sunflower</name>
    <dbReference type="NCBI Taxonomy" id="4232"/>
    <lineage>
        <taxon>Eukaryota</taxon>
        <taxon>Viridiplantae</taxon>
        <taxon>Streptophyta</taxon>
        <taxon>Embryophyta</taxon>
        <taxon>Tracheophyta</taxon>
        <taxon>Spermatophyta</taxon>
        <taxon>Magnoliopsida</taxon>
        <taxon>eudicotyledons</taxon>
        <taxon>Gunneridae</taxon>
        <taxon>Pentapetalae</taxon>
        <taxon>asterids</taxon>
        <taxon>campanulids</taxon>
        <taxon>Asterales</taxon>
        <taxon>Asteraceae</taxon>
        <taxon>Asteroideae</taxon>
        <taxon>Heliantheae alliance</taxon>
        <taxon>Heliantheae</taxon>
        <taxon>Helianthus</taxon>
    </lineage>
</organism>
<name>A0A9K3DQK5_HELAN</name>
<dbReference type="PROSITE" id="PS51222">
    <property type="entry name" value="DCD"/>
    <property type="match status" value="1"/>
</dbReference>
<dbReference type="InterPro" id="IPR013989">
    <property type="entry name" value="Dev_and_cell_death_domain"/>
</dbReference>
<evidence type="ECO:0000313" key="3">
    <source>
        <dbReference type="Proteomes" id="UP000215914"/>
    </source>
</evidence>
<evidence type="ECO:0000313" key="2">
    <source>
        <dbReference type="EMBL" id="KAF5759554.1"/>
    </source>
</evidence>
<dbReference type="Proteomes" id="UP000215914">
    <property type="component" value="Unassembled WGS sequence"/>
</dbReference>
<reference evidence="2" key="2">
    <citation type="submission" date="2020-06" db="EMBL/GenBank/DDBJ databases">
        <title>Helianthus annuus Genome sequencing and assembly Release 2.</title>
        <authorList>
            <person name="Gouzy J."/>
            <person name="Langlade N."/>
            <person name="Munos S."/>
        </authorList>
    </citation>
    <scope>NUCLEOTIDE SEQUENCE</scope>
    <source>
        <tissue evidence="2">Leaves</tissue>
    </source>
</reference>
<dbReference type="SMART" id="SM00767">
    <property type="entry name" value="DCD"/>
    <property type="match status" value="1"/>
</dbReference>
<feature type="domain" description="DCD" evidence="1">
    <location>
        <begin position="14"/>
        <end position="104"/>
    </location>
</feature>
<dbReference type="Gramene" id="mRNA:HanXRQr2_Chr16g0742641">
    <property type="protein sequence ID" value="CDS:HanXRQr2_Chr16g0742641.1"/>
    <property type="gene ID" value="HanXRQr2_Chr16g0742641"/>
</dbReference>
<reference evidence="2" key="1">
    <citation type="journal article" date="2017" name="Nature">
        <title>The sunflower genome provides insights into oil metabolism, flowering and Asterid evolution.</title>
        <authorList>
            <person name="Badouin H."/>
            <person name="Gouzy J."/>
            <person name="Grassa C.J."/>
            <person name="Murat F."/>
            <person name="Staton S.E."/>
            <person name="Cottret L."/>
            <person name="Lelandais-Briere C."/>
            <person name="Owens G.L."/>
            <person name="Carrere S."/>
            <person name="Mayjonade B."/>
            <person name="Legrand L."/>
            <person name="Gill N."/>
            <person name="Kane N.C."/>
            <person name="Bowers J.E."/>
            <person name="Hubner S."/>
            <person name="Bellec A."/>
            <person name="Berard A."/>
            <person name="Berges H."/>
            <person name="Blanchet N."/>
            <person name="Boniface M.C."/>
            <person name="Brunel D."/>
            <person name="Catrice O."/>
            <person name="Chaidir N."/>
            <person name="Claudel C."/>
            <person name="Donnadieu C."/>
            <person name="Faraut T."/>
            <person name="Fievet G."/>
            <person name="Helmstetter N."/>
            <person name="King M."/>
            <person name="Knapp S.J."/>
            <person name="Lai Z."/>
            <person name="Le Paslier M.C."/>
            <person name="Lippi Y."/>
            <person name="Lorenzon L."/>
            <person name="Mandel J.R."/>
            <person name="Marage G."/>
            <person name="Marchand G."/>
            <person name="Marquand E."/>
            <person name="Bret-Mestries E."/>
            <person name="Morien E."/>
            <person name="Nambeesan S."/>
            <person name="Nguyen T."/>
            <person name="Pegot-Espagnet P."/>
            <person name="Pouilly N."/>
            <person name="Raftis F."/>
            <person name="Sallet E."/>
            <person name="Schiex T."/>
            <person name="Thomas J."/>
            <person name="Vandecasteele C."/>
            <person name="Vares D."/>
            <person name="Vear F."/>
            <person name="Vautrin S."/>
            <person name="Crespi M."/>
            <person name="Mangin B."/>
            <person name="Burke J.M."/>
            <person name="Salse J."/>
            <person name="Munos S."/>
            <person name="Vincourt P."/>
            <person name="Rieseberg L.H."/>
            <person name="Langlade N.B."/>
        </authorList>
    </citation>
    <scope>NUCLEOTIDE SEQUENCE</scope>
    <source>
        <tissue evidence="2">Leaves</tissue>
    </source>
</reference>
<evidence type="ECO:0000259" key="1">
    <source>
        <dbReference type="PROSITE" id="PS51222"/>
    </source>
</evidence>
<accession>A0A9K3DQK5</accession>
<dbReference type="GO" id="GO:0034976">
    <property type="term" value="P:response to endoplasmic reticulum stress"/>
    <property type="evidence" value="ECO:0007669"/>
    <property type="project" value="InterPro"/>
</dbReference>
<dbReference type="PANTHER" id="PTHR46034">
    <property type="match status" value="1"/>
</dbReference>
<gene>
    <name evidence="2" type="ORF">HanXRQr2_Chr16g0742641</name>
</gene>